<comment type="caution">
    <text evidence="2">The sequence shown here is derived from an EMBL/GenBank/DDBJ whole genome shotgun (WGS) entry which is preliminary data.</text>
</comment>
<dbReference type="Proteomes" id="UP000260943">
    <property type="component" value="Unassembled WGS sequence"/>
</dbReference>
<evidence type="ECO:0000259" key="1">
    <source>
        <dbReference type="SMART" id="SM01001"/>
    </source>
</evidence>
<dbReference type="RefSeq" id="WP_117679140.1">
    <property type="nucleotide sequence ID" value="NZ_QSRJ01000003.1"/>
</dbReference>
<proteinExistence type="predicted"/>
<dbReference type="Gene3D" id="3.40.50.1970">
    <property type="match status" value="1"/>
</dbReference>
<protein>
    <submittedName>
        <fullName evidence="2">Nickel pincer cofactor biosynthesis protein LarB</fullName>
    </submittedName>
</protein>
<dbReference type="InterPro" id="IPR000031">
    <property type="entry name" value="PurE_dom"/>
</dbReference>
<dbReference type="SMART" id="SM01001">
    <property type="entry name" value="AIRC"/>
    <property type="match status" value="1"/>
</dbReference>
<gene>
    <name evidence="2" type="primary">larB</name>
    <name evidence="2" type="ORF">DXC81_03080</name>
</gene>
<sequence>MDAADAKLLAERVAAGEVPPDELARALQVPPVTDLGFATVDNQRGARTGTSEIIYGAGKTKEQIAGIVTSMLEACQRRVLVTRLDGEKAAGVSELLAAAGIVMEYDPVARLGMVGDAKDPDGLGTVLVICAGTSDLPVAEEAARTLEYLGNHVDRAYDVGVAGIHRLLACEKRIRDARVIVAVAGMEGALASVVAGLASCPVIAVPTSVGYGASLGGVAALLAMLNSCANGVSVVNIDNGFGAAYQASLINHMK</sequence>
<dbReference type="PANTHER" id="PTHR43064:SF1">
    <property type="entry name" value="SLL1489 PROTEIN"/>
    <property type="match status" value="1"/>
</dbReference>
<name>A0A3E4QWE4_9ACTN</name>
<dbReference type="SUPFAM" id="SSF52255">
    <property type="entry name" value="N5-CAIR mutase (phosphoribosylaminoimidazole carboxylase, PurE)"/>
    <property type="match status" value="1"/>
</dbReference>
<evidence type="ECO:0000313" key="3">
    <source>
        <dbReference type="Proteomes" id="UP000260943"/>
    </source>
</evidence>
<dbReference type="GO" id="GO:0016787">
    <property type="term" value="F:hydrolase activity"/>
    <property type="evidence" value="ECO:0007669"/>
    <property type="project" value="InterPro"/>
</dbReference>
<dbReference type="AlphaFoldDB" id="A0A3E4QWE4"/>
<feature type="domain" description="PurE" evidence="1">
    <location>
        <begin position="124"/>
        <end position="254"/>
    </location>
</feature>
<organism evidence="2 3">
    <name type="scientific">Collinsella tanakaei</name>
    <dbReference type="NCBI Taxonomy" id="626935"/>
    <lineage>
        <taxon>Bacteria</taxon>
        <taxon>Bacillati</taxon>
        <taxon>Actinomycetota</taxon>
        <taxon>Coriobacteriia</taxon>
        <taxon>Coriobacteriales</taxon>
        <taxon>Coriobacteriaceae</taxon>
        <taxon>Collinsella</taxon>
    </lineage>
</organism>
<dbReference type="NCBIfam" id="NF033503">
    <property type="entry name" value="LarB"/>
    <property type="match status" value="1"/>
</dbReference>
<evidence type="ECO:0000313" key="2">
    <source>
        <dbReference type="EMBL" id="RGL11124.1"/>
    </source>
</evidence>
<accession>A0A3E4QWE4</accession>
<reference evidence="2 3" key="1">
    <citation type="submission" date="2018-08" db="EMBL/GenBank/DDBJ databases">
        <title>A genome reference for cultivated species of the human gut microbiota.</title>
        <authorList>
            <person name="Zou Y."/>
            <person name="Xue W."/>
            <person name="Luo G."/>
        </authorList>
    </citation>
    <scope>NUCLEOTIDE SEQUENCE [LARGE SCALE GENOMIC DNA]</scope>
    <source>
        <strain evidence="2 3">TF08-14</strain>
    </source>
</reference>
<dbReference type="Pfam" id="PF00731">
    <property type="entry name" value="AIRC"/>
    <property type="match status" value="1"/>
</dbReference>
<dbReference type="PANTHER" id="PTHR43064">
    <property type="entry name" value="PHOSPHORIBOSYLAMINOIMIDAZOLE CARBOXYLASE-RELATED"/>
    <property type="match status" value="1"/>
</dbReference>
<dbReference type="GO" id="GO:0006189">
    <property type="term" value="P:'de novo' IMP biosynthetic process"/>
    <property type="evidence" value="ECO:0007669"/>
    <property type="project" value="InterPro"/>
</dbReference>
<dbReference type="EMBL" id="QSRJ01000003">
    <property type="protein sequence ID" value="RGL11124.1"/>
    <property type="molecule type" value="Genomic_DNA"/>
</dbReference>
<dbReference type="InterPro" id="IPR039476">
    <property type="entry name" value="P2CMN_synthase_LarB"/>
</dbReference>